<protein>
    <submittedName>
        <fullName evidence="6">LysR family transcriptional regulator</fullName>
    </submittedName>
</protein>
<evidence type="ECO:0000256" key="4">
    <source>
        <dbReference type="ARBA" id="ARBA00023163"/>
    </source>
</evidence>
<dbReference type="InterPro" id="IPR036388">
    <property type="entry name" value="WH-like_DNA-bd_sf"/>
</dbReference>
<keyword evidence="3" id="KW-0238">DNA-binding</keyword>
<comment type="caution">
    <text evidence="6">The sequence shown here is derived from an EMBL/GenBank/DDBJ whole genome shotgun (WGS) entry which is preliminary data.</text>
</comment>
<dbReference type="PROSITE" id="PS50931">
    <property type="entry name" value="HTH_LYSR"/>
    <property type="match status" value="1"/>
</dbReference>
<dbReference type="RefSeq" id="WP_334254295.1">
    <property type="nucleotide sequence ID" value="NZ_JBAJJM010000010.1"/>
</dbReference>
<evidence type="ECO:0000313" key="7">
    <source>
        <dbReference type="Proteomes" id="UP001432017"/>
    </source>
</evidence>
<dbReference type="InterPro" id="IPR058163">
    <property type="entry name" value="LysR-type_TF_proteobact-type"/>
</dbReference>
<dbReference type="EMBL" id="JBAJJM010000010">
    <property type="protein sequence ID" value="MEG9476173.1"/>
    <property type="molecule type" value="Genomic_DNA"/>
</dbReference>
<keyword evidence="7" id="KW-1185">Reference proteome</keyword>
<evidence type="ECO:0000259" key="5">
    <source>
        <dbReference type="PROSITE" id="PS50931"/>
    </source>
</evidence>
<keyword evidence="4" id="KW-0804">Transcription</keyword>
<evidence type="ECO:0000313" key="6">
    <source>
        <dbReference type="EMBL" id="MEG9476173.1"/>
    </source>
</evidence>
<keyword evidence="2" id="KW-0805">Transcription regulation</keyword>
<accession>A0ABU7ZHF6</accession>
<comment type="similarity">
    <text evidence="1">Belongs to the LysR transcriptional regulatory family.</text>
</comment>
<gene>
    <name evidence="6" type="ORF">V6W77_07770</name>
</gene>
<dbReference type="InterPro" id="IPR000847">
    <property type="entry name" value="LysR_HTH_N"/>
</dbReference>
<dbReference type="InterPro" id="IPR036390">
    <property type="entry name" value="WH_DNA-bd_sf"/>
</dbReference>
<sequence length="293" mass="33580">MFNHHDLRTFLLVAETENFTKAAAQLGVSRSAVSQSISNLERQLGTSLFHRSTRKVATTETGQLLFQQISPLFNEISLKISEVLSQKDRLQGTLRINGTPNSLWLAWDKFRQFQADYPDVVLELISEIRFVDIIKEKFDAGIRSGDTLNQDVIAVRISQEQRMCCVATADYFHRYGKPNTPDELSRHQCVRVRLPTHGGLLNWQFKSPQTGETMTTSVQGKWIFNDTQMMIQSALDSLGLVWIERALVQKYLDNGELISVLDEWAMIYPPDYLYFPHRQVSPALRALVDFLRV</sequence>
<evidence type="ECO:0000256" key="2">
    <source>
        <dbReference type="ARBA" id="ARBA00023015"/>
    </source>
</evidence>
<name>A0ABU7ZHF6_9PAST</name>
<dbReference type="Proteomes" id="UP001432017">
    <property type="component" value="Unassembled WGS sequence"/>
</dbReference>
<dbReference type="Pfam" id="PF03466">
    <property type="entry name" value="LysR_substrate"/>
    <property type="match status" value="1"/>
</dbReference>
<feature type="domain" description="HTH lysR-type" evidence="5">
    <location>
        <begin position="2"/>
        <end position="59"/>
    </location>
</feature>
<dbReference type="SUPFAM" id="SSF53850">
    <property type="entry name" value="Periplasmic binding protein-like II"/>
    <property type="match status" value="1"/>
</dbReference>
<dbReference type="Gene3D" id="3.40.190.290">
    <property type="match status" value="1"/>
</dbReference>
<organism evidence="6 7">
    <name type="scientific">Mannheimia indoligenes</name>
    <dbReference type="NCBI Taxonomy" id="3103145"/>
    <lineage>
        <taxon>Bacteria</taxon>
        <taxon>Pseudomonadati</taxon>
        <taxon>Pseudomonadota</taxon>
        <taxon>Gammaproteobacteria</taxon>
        <taxon>Pasteurellales</taxon>
        <taxon>Pasteurellaceae</taxon>
        <taxon>Mannheimia</taxon>
    </lineage>
</organism>
<evidence type="ECO:0000256" key="3">
    <source>
        <dbReference type="ARBA" id="ARBA00023125"/>
    </source>
</evidence>
<dbReference type="PRINTS" id="PR00039">
    <property type="entry name" value="HTHLYSR"/>
</dbReference>
<dbReference type="PANTHER" id="PTHR30537">
    <property type="entry name" value="HTH-TYPE TRANSCRIPTIONAL REGULATOR"/>
    <property type="match status" value="1"/>
</dbReference>
<reference evidence="6" key="1">
    <citation type="submission" date="2023-12" db="EMBL/GenBank/DDBJ databases">
        <title>Mannheima indologenes sp. nov. proposed for Clade V organisms of Mannheimia.</title>
        <authorList>
            <person name="Christensen H."/>
        </authorList>
    </citation>
    <scope>NUCLEOTIDE SEQUENCE</scope>
    <source>
        <strain evidence="6">M14.4</strain>
    </source>
</reference>
<dbReference type="InterPro" id="IPR005119">
    <property type="entry name" value="LysR_subst-bd"/>
</dbReference>
<dbReference type="SUPFAM" id="SSF46785">
    <property type="entry name" value="Winged helix' DNA-binding domain"/>
    <property type="match status" value="1"/>
</dbReference>
<dbReference type="Gene3D" id="1.10.10.10">
    <property type="entry name" value="Winged helix-like DNA-binding domain superfamily/Winged helix DNA-binding domain"/>
    <property type="match status" value="1"/>
</dbReference>
<dbReference type="Pfam" id="PF00126">
    <property type="entry name" value="HTH_1"/>
    <property type="match status" value="1"/>
</dbReference>
<dbReference type="PANTHER" id="PTHR30537:SF1">
    <property type="entry name" value="HTH-TYPE TRANSCRIPTIONAL REGULATOR PGRR"/>
    <property type="match status" value="1"/>
</dbReference>
<evidence type="ECO:0000256" key="1">
    <source>
        <dbReference type="ARBA" id="ARBA00009437"/>
    </source>
</evidence>
<proteinExistence type="inferred from homology"/>